<dbReference type="Proteomes" id="UP000196877">
    <property type="component" value="Chromosome"/>
</dbReference>
<proteinExistence type="predicted"/>
<evidence type="ECO:0000313" key="1">
    <source>
        <dbReference type="EMBL" id="ASB87665.1"/>
    </source>
</evidence>
<keyword evidence="2" id="KW-1185">Reference proteome</keyword>
<organism evidence="1 2">
    <name type="scientific">Bacillus sonorensis</name>
    <dbReference type="NCBI Taxonomy" id="119858"/>
    <lineage>
        <taxon>Bacteria</taxon>
        <taxon>Bacillati</taxon>
        <taxon>Bacillota</taxon>
        <taxon>Bacilli</taxon>
        <taxon>Bacillales</taxon>
        <taxon>Bacillaceae</taxon>
        <taxon>Bacillus</taxon>
    </lineage>
</organism>
<dbReference type="EMBL" id="CP021920">
    <property type="protein sequence ID" value="ASB87665.1"/>
    <property type="molecule type" value="Genomic_DNA"/>
</dbReference>
<accession>A0ABM6LEM2</accession>
<reference evidence="1 2" key="1">
    <citation type="submission" date="2017-06" db="EMBL/GenBank/DDBJ databases">
        <title>Genome sequence of Bacillus sonorensis strain SRCM101395.</title>
        <authorList>
            <person name="Cho S.H."/>
        </authorList>
    </citation>
    <scope>NUCLEOTIDE SEQUENCE [LARGE SCALE GENOMIC DNA]</scope>
    <source>
        <strain evidence="1 2">SRCM101395</strain>
    </source>
</reference>
<dbReference type="GeneID" id="92852066"/>
<evidence type="ECO:0000313" key="2">
    <source>
        <dbReference type="Proteomes" id="UP000196877"/>
    </source>
</evidence>
<gene>
    <name evidence="1" type="ORF">S101395_01129</name>
</gene>
<protein>
    <submittedName>
        <fullName evidence="1">Uncharacterized protein</fullName>
    </submittedName>
</protein>
<dbReference type="RefSeq" id="WP_048350030.1">
    <property type="nucleotide sequence ID" value="NZ_CABJEH010000001.1"/>
</dbReference>
<name>A0ABM6LEM2_9BACI</name>
<sequence length="348" mass="39475">MTKTKKYVRILKARYESSWYADKIGEVFELTGETVSFYDVRVPGVGRLVNVEDAELIVTEKRPAKVGERILIVDDELGTYNNGQIHKVHKCVSASSDNNEHIVTDAGFVFWTSEYEVIVNNEVKNEEADEMIKSGLDLRSKSAEEIQEFITEALSALRQRARYEGRVQGKADGYLEAMTKRSQKSEEKTAQERRDEIVEQARADIANLNYRTFGELRYSYRSIVCNVEFVINKKKRTVVALLKSVGRGTVESKGIAKAAPDDCFNVHIGEAIALHRALGLEVPDEYLNAPQPTEVRVGDIVKLIHNGEVIDEYRVSKIEDDRVYDHDNTWAPKRTLKIIDDSRTEVDG</sequence>